<feature type="transmembrane region" description="Helical" evidence="16">
    <location>
        <begin position="34"/>
        <end position="52"/>
    </location>
</feature>
<evidence type="ECO:0000256" key="5">
    <source>
        <dbReference type="ARBA" id="ARBA00014944"/>
    </source>
</evidence>
<evidence type="ECO:0000256" key="9">
    <source>
        <dbReference type="ARBA" id="ARBA00022989"/>
    </source>
</evidence>
<dbReference type="PIRSF" id="PIRSF000847">
    <property type="entry name" value="Phos_ph_gly_syn"/>
    <property type="match status" value="1"/>
</dbReference>
<evidence type="ECO:0000256" key="11">
    <source>
        <dbReference type="ARBA" id="ARBA00023136"/>
    </source>
</evidence>
<dbReference type="Pfam" id="PF01066">
    <property type="entry name" value="CDP-OH_P_transf"/>
    <property type="match status" value="1"/>
</dbReference>
<dbReference type="GO" id="GO:0016020">
    <property type="term" value="C:membrane"/>
    <property type="evidence" value="ECO:0007669"/>
    <property type="project" value="UniProtKB-SubCell"/>
</dbReference>
<keyword evidence="10" id="KW-0443">Lipid metabolism</keyword>
<dbReference type="InterPro" id="IPR050324">
    <property type="entry name" value="CDP-alcohol_PTase-I"/>
</dbReference>
<comment type="pathway">
    <text evidence="2">Phospholipid metabolism; phosphatidylglycerol biosynthesis; phosphatidylglycerol from CDP-diacylglycerol: step 1/2.</text>
</comment>
<dbReference type="EC" id="2.7.8.5" evidence="4"/>
<dbReference type="Gene3D" id="1.20.120.1760">
    <property type="match status" value="1"/>
</dbReference>
<keyword evidence="8 16" id="KW-0812">Transmembrane</keyword>
<keyword evidence="11 16" id="KW-0472">Membrane</keyword>
<dbReference type="OrthoDB" id="9796672at2"/>
<dbReference type="STRING" id="650891.SAMN05216203_0053"/>
<evidence type="ECO:0000256" key="7">
    <source>
        <dbReference type="ARBA" id="ARBA00022679"/>
    </source>
</evidence>
<dbReference type="PROSITE" id="PS00379">
    <property type="entry name" value="CDP_ALCOHOL_P_TRANSF"/>
    <property type="match status" value="1"/>
</dbReference>
<evidence type="ECO:0000256" key="10">
    <source>
        <dbReference type="ARBA" id="ARBA00023098"/>
    </source>
</evidence>
<dbReference type="AlphaFoldDB" id="A0A1I6GG27"/>
<evidence type="ECO:0000256" key="8">
    <source>
        <dbReference type="ARBA" id="ARBA00022692"/>
    </source>
</evidence>
<evidence type="ECO:0000256" key="16">
    <source>
        <dbReference type="SAM" id="Phobius"/>
    </source>
</evidence>
<evidence type="ECO:0000256" key="2">
    <source>
        <dbReference type="ARBA" id="ARBA00005042"/>
    </source>
</evidence>
<keyword evidence="12" id="KW-0594">Phospholipid biosynthesis</keyword>
<accession>A0A1I6GG27</accession>
<gene>
    <name evidence="17" type="ORF">SAMN05216203_0053</name>
</gene>
<dbReference type="GO" id="GO:0008444">
    <property type="term" value="F:CDP-diacylglycerol-glycerol-3-phosphate 3-phosphatidyltransferase activity"/>
    <property type="evidence" value="ECO:0007669"/>
    <property type="project" value="UniProtKB-EC"/>
</dbReference>
<proteinExistence type="inferred from homology"/>
<comment type="similarity">
    <text evidence="3 15">Belongs to the CDP-alcohol phosphatidyltransferase class-I family.</text>
</comment>
<comment type="subcellular location">
    <subcellularLocation>
        <location evidence="1">Membrane</location>
        <topology evidence="1">Multi-pass membrane protein</topology>
    </subcellularLocation>
</comment>
<keyword evidence="7 15" id="KW-0808">Transferase</keyword>
<dbReference type="PANTHER" id="PTHR14269:SF62">
    <property type="entry name" value="CDP-DIACYLGLYCEROL--GLYCEROL-3-PHOSPHATE 3-PHOSPHATIDYLTRANSFERASE 1, CHLOROPLASTIC"/>
    <property type="match status" value="1"/>
</dbReference>
<evidence type="ECO:0000256" key="14">
    <source>
        <dbReference type="ARBA" id="ARBA00048586"/>
    </source>
</evidence>
<sequence>MKNFWRWIPNALTFLRILLVMPFAYMLASGQYRLALALFIIASVTDGLDGLLARAFGWKSRLGAIADPLADKLLMLAAYLVLSLTMVLPWWLFAVVLIRDVVIIGGGLMFHRLIGPFDVTPSMTGKLNTLIQIMAALAVIMIEAGFDLPPWSHTAAVWSVTVMAIISGSHYVALWGLRAMRGRAS</sequence>
<feature type="transmembrane region" description="Helical" evidence="16">
    <location>
        <begin position="158"/>
        <end position="177"/>
    </location>
</feature>
<evidence type="ECO:0000256" key="4">
    <source>
        <dbReference type="ARBA" id="ARBA00013170"/>
    </source>
</evidence>
<feature type="transmembrane region" description="Helical" evidence="16">
    <location>
        <begin position="127"/>
        <end position="146"/>
    </location>
</feature>
<dbReference type="InterPro" id="IPR048254">
    <property type="entry name" value="CDP_ALCOHOL_P_TRANSF_CS"/>
</dbReference>
<dbReference type="InterPro" id="IPR000462">
    <property type="entry name" value="CDP-OH_P_trans"/>
</dbReference>
<keyword evidence="18" id="KW-1185">Reference proteome</keyword>
<evidence type="ECO:0000256" key="15">
    <source>
        <dbReference type="RuleBase" id="RU003750"/>
    </source>
</evidence>
<dbReference type="EMBL" id="FOYW01000001">
    <property type="protein sequence ID" value="SFR41152.1"/>
    <property type="molecule type" value="Genomic_DNA"/>
</dbReference>
<keyword evidence="13" id="KW-1208">Phospholipid metabolism</keyword>
<evidence type="ECO:0000313" key="17">
    <source>
        <dbReference type="EMBL" id="SFR41152.1"/>
    </source>
</evidence>
<feature type="transmembrane region" description="Helical" evidence="16">
    <location>
        <begin position="73"/>
        <end position="91"/>
    </location>
</feature>
<evidence type="ECO:0000313" key="18">
    <source>
        <dbReference type="Proteomes" id="UP000198644"/>
    </source>
</evidence>
<name>A0A1I6GG27_9GAMM</name>
<comment type="catalytic activity">
    <reaction evidence="14">
        <text>a CDP-1,2-diacyl-sn-glycerol + sn-glycerol 3-phosphate = a 1,2-diacyl-sn-glycero-3-phospho-(1'-sn-glycero-3'-phosphate) + CMP + H(+)</text>
        <dbReference type="Rhea" id="RHEA:12593"/>
        <dbReference type="ChEBI" id="CHEBI:15378"/>
        <dbReference type="ChEBI" id="CHEBI:57597"/>
        <dbReference type="ChEBI" id="CHEBI:58332"/>
        <dbReference type="ChEBI" id="CHEBI:60110"/>
        <dbReference type="ChEBI" id="CHEBI:60377"/>
        <dbReference type="EC" id="2.7.8.5"/>
    </reaction>
</comment>
<evidence type="ECO:0000256" key="3">
    <source>
        <dbReference type="ARBA" id="ARBA00010441"/>
    </source>
</evidence>
<dbReference type="Proteomes" id="UP000198644">
    <property type="component" value="Unassembled WGS sequence"/>
</dbReference>
<dbReference type="RefSeq" id="WP_092008327.1">
    <property type="nucleotide sequence ID" value="NZ_FOYW01000001.1"/>
</dbReference>
<dbReference type="PANTHER" id="PTHR14269">
    <property type="entry name" value="CDP-DIACYLGLYCEROL--GLYCEROL-3-PHOSPHATE 3-PHOSPHATIDYLTRANSFERASE-RELATED"/>
    <property type="match status" value="1"/>
</dbReference>
<dbReference type="InterPro" id="IPR004570">
    <property type="entry name" value="Phosphatidylglycerol_P_synth"/>
</dbReference>
<reference evidence="17 18" key="1">
    <citation type="submission" date="2016-10" db="EMBL/GenBank/DDBJ databases">
        <authorList>
            <person name="de Groot N.N."/>
        </authorList>
    </citation>
    <scope>NUCLEOTIDE SEQUENCE [LARGE SCALE GENOMIC DNA]</scope>
    <source>
        <strain evidence="17 18">CGMCC 1.9167</strain>
    </source>
</reference>
<protein>
    <recommendedName>
        <fullName evidence="5">CDP-diacylglycerol--glycerol-3-phosphate 3-phosphatidyltransferase</fullName>
        <ecNumber evidence="4">2.7.8.5</ecNumber>
    </recommendedName>
</protein>
<evidence type="ECO:0000256" key="1">
    <source>
        <dbReference type="ARBA" id="ARBA00004141"/>
    </source>
</evidence>
<organism evidence="17 18">
    <name type="scientific">Marinobacter daqiaonensis</name>
    <dbReference type="NCBI Taxonomy" id="650891"/>
    <lineage>
        <taxon>Bacteria</taxon>
        <taxon>Pseudomonadati</taxon>
        <taxon>Pseudomonadota</taxon>
        <taxon>Gammaproteobacteria</taxon>
        <taxon>Pseudomonadales</taxon>
        <taxon>Marinobacteraceae</taxon>
        <taxon>Marinobacter</taxon>
    </lineage>
</organism>
<evidence type="ECO:0000256" key="6">
    <source>
        <dbReference type="ARBA" id="ARBA00022516"/>
    </source>
</evidence>
<evidence type="ECO:0000256" key="13">
    <source>
        <dbReference type="ARBA" id="ARBA00023264"/>
    </source>
</evidence>
<evidence type="ECO:0000256" key="12">
    <source>
        <dbReference type="ARBA" id="ARBA00023209"/>
    </source>
</evidence>
<dbReference type="GO" id="GO:0046474">
    <property type="term" value="P:glycerophospholipid biosynthetic process"/>
    <property type="evidence" value="ECO:0007669"/>
    <property type="project" value="TreeGrafter"/>
</dbReference>
<keyword evidence="9 16" id="KW-1133">Transmembrane helix</keyword>
<keyword evidence="6" id="KW-0444">Lipid biosynthesis</keyword>
<dbReference type="InterPro" id="IPR043130">
    <property type="entry name" value="CDP-OH_PTrfase_TM_dom"/>
</dbReference>
<feature type="transmembrane region" description="Helical" evidence="16">
    <location>
        <begin position="7"/>
        <end position="28"/>
    </location>
</feature>